<dbReference type="EMBL" id="JACJLA010000016">
    <property type="protein sequence ID" value="MBM6913307.1"/>
    <property type="molecule type" value="Genomic_DNA"/>
</dbReference>
<evidence type="ECO:0000313" key="1">
    <source>
        <dbReference type="EMBL" id="MBM6913307.1"/>
    </source>
</evidence>
<proteinExistence type="predicted"/>
<organism evidence="1 2">
    <name type="scientific">Veillonella magna</name>
    <dbReference type="NCBI Taxonomy" id="464322"/>
    <lineage>
        <taxon>Bacteria</taxon>
        <taxon>Bacillati</taxon>
        <taxon>Bacillota</taxon>
        <taxon>Negativicutes</taxon>
        <taxon>Veillonellales</taxon>
        <taxon>Veillonellaceae</taxon>
        <taxon>Veillonella</taxon>
    </lineage>
</organism>
<reference evidence="1 2" key="1">
    <citation type="journal article" date="2021" name="Sci. Rep.">
        <title>The distribution of antibiotic resistance genes in chicken gut microbiota commensals.</title>
        <authorList>
            <person name="Juricova H."/>
            <person name="Matiasovicova J."/>
            <person name="Kubasova T."/>
            <person name="Cejkova D."/>
            <person name="Rychlik I."/>
        </authorList>
    </citation>
    <scope>NUCLEOTIDE SEQUENCE [LARGE SCALE GENOMIC DNA]</scope>
    <source>
        <strain evidence="1 2">An537</strain>
    </source>
</reference>
<keyword evidence="2" id="KW-1185">Reference proteome</keyword>
<gene>
    <name evidence="1" type="ORF">H6A01_08240</name>
</gene>
<dbReference type="Proteomes" id="UP000707138">
    <property type="component" value="Unassembled WGS sequence"/>
</dbReference>
<name>A0ABS2GIH0_9FIRM</name>
<accession>A0ABS2GIH0</accession>
<evidence type="ECO:0000313" key="2">
    <source>
        <dbReference type="Proteomes" id="UP000707138"/>
    </source>
</evidence>
<protein>
    <submittedName>
        <fullName evidence="1">Uncharacterized protein</fullName>
    </submittedName>
</protein>
<sequence>MMGFFKLTKWCRFCGRKLRTDGTCDCPAAVALQEATVRAEAEEKEKEEATHD</sequence>
<dbReference type="RefSeq" id="WP_205088250.1">
    <property type="nucleotide sequence ID" value="NZ_JACJLA010000016.1"/>
</dbReference>
<comment type="caution">
    <text evidence="1">The sequence shown here is derived from an EMBL/GenBank/DDBJ whole genome shotgun (WGS) entry which is preliminary data.</text>
</comment>